<gene>
    <name evidence="2" type="ORF">DFA_10448</name>
</gene>
<reference evidence="3" key="1">
    <citation type="journal article" date="2011" name="Genome Res.">
        <title>Phylogeny-wide analysis of social amoeba genomes highlights ancient origins for complex intercellular communication.</title>
        <authorList>
            <person name="Heidel A.J."/>
            <person name="Lawal H.M."/>
            <person name="Felder M."/>
            <person name="Schilde C."/>
            <person name="Helps N.R."/>
            <person name="Tunggal B."/>
            <person name="Rivero F."/>
            <person name="John U."/>
            <person name="Schleicher M."/>
            <person name="Eichinger L."/>
            <person name="Platzer M."/>
            <person name="Noegel A.A."/>
            <person name="Schaap P."/>
            <person name="Gloeckner G."/>
        </authorList>
    </citation>
    <scope>NUCLEOTIDE SEQUENCE [LARGE SCALE GENOMIC DNA]</scope>
    <source>
        <strain evidence="3">SH3</strain>
    </source>
</reference>
<accession>F4QA87</accession>
<feature type="compositionally biased region" description="Basic and acidic residues" evidence="1">
    <location>
        <begin position="17"/>
        <end position="35"/>
    </location>
</feature>
<dbReference type="KEGG" id="dfa:DFA_10448"/>
<evidence type="ECO:0000313" key="3">
    <source>
        <dbReference type="Proteomes" id="UP000007797"/>
    </source>
</evidence>
<dbReference type="RefSeq" id="XP_004354348.1">
    <property type="nucleotide sequence ID" value="XM_004354296.1"/>
</dbReference>
<dbReference type="OMA" id="PFKIKRD"/>
<dbReference type="GeneID" id="14867040"/>
<evidence type="ECO:0000313" key="2">
    <source>
        <dbReference type="EMBL" id="EGG15606.1"/>
    </source>
</evidence>
<dbReference type="EMBL" id="GL883026">
    <property type="protein sequence ID" value="EGG15606.1"/>
    <property type="molecule type" value="Genomic_DNA"/>
</dbReference>
<feature type="region of interest" description="Disordered" evidence="1">
    <location>
        <begin position="1"/>
        <end position="47"/>
    </location>
</feature>
<proteinExistence type="predicted"/>
<feature type="compositionally biased region" description="Acidic residues" evidence="1">
    <location>
        <begin position="86"/>
        <end position="103"/>
    </location>
</feature>
<name>F4QA87_CACFS</name>
<feature type="region of interest" description="Disordered" evidence="1">
    <location>
        <begin position="64"/>
        <end position="119"/>
    </location>
</feature>
<sequence length="282" mass="32970">MSSKDLNSSSSSTPTTTKEKKDKSKDKQKEKEKNKMKTLHKRSLKKWLTKSKSKHMLFDKDAVFGGIDDSTKTGIENKDQKKSNDSDDSDNSDSEEYDIDDDKLDSMIKTQDSHPLTPKEVGDMHIKRMKERFQIEIQFKSLEDVLEIAQEDNNRIIFMIHCVDWFNLSRLTIENFKNILSKEKDVLYFFINQSSPEYNKDNPMDIAGIPFTKIFYKQNPIKIQRYGIEYDWGLDDKIRGHLTLTQIKTILEECRECKQSVDSDLQSYNSDNPPPLEIKLEF</sequence>
<feature type="compositionally biased region" description="Low complexity" evidence="1">
    <location>
        <begin position="1"/>
        <end position="16"/>
    </location>
</feature>
<dbReference type="AlphaFoldDB" id="F4QA87"/>
<dbReference type="OrthoDB" id="19333at2759"/>
<evidence type="ECO:0000256" key="1">
    <source>
        <dbReference type="SAM" id="MobiDB-lite"/>
    </source>
</evidence>
<protein>
    <submittedName>
        <fullName evidence="2">Uncharacterized protein</fullName>
    </submittedName>
</protein>
<feature type="compositionally biased region" description="Basic residues" evidence="1">
    <location>
        <begin position="36"/>
        <end position="47"/>
    </location>
</feature>
<organism evidence="2 3">
    <name type="scientific">Cavenderia fasciculata</name>
    <name type="common">Slime mold</name>
    <name type="synonym">Dictyostelium fasciculatum</name>
    <dbReference type="NCBI Taxonomy" id="261658"/>
    <lineage>
        <taxon>Eukaryota</taxon>
        <taxon>Amoebozoa</taxon>
        <taxon>Evosea</taxon>
        <taxon>Eumycetozoa</taxon>
        <taxon>Dictyostelia</taxon>
        <taxon>Acytosteliales</taxon>
        <taxon>Cavenderiaceae</taxon>
        <taxon>Cavenderia</taxon>
    </lineage>
</organism>
<keyword evidence="3" id="KW-1185">Reference proteome</keyword>
<dbReference type="Proteomes" id="UP000007797">
    <property type="component" value="Unassembled WGS sequence"/>
</dbReference>
<feature type="compositionally biased region" description="Basic and acidic residues" evidence="1">
    <location>
        <begin position="69"/>
        <end position="85"/>
    </location>
</feature>